<dbReference type="Pfam" id="PF13469">
    <property type="entry name" value="Sulfotransfer_3"/>
    <property type="match status" value="1"/>
</dbReference>
<organism evidence="1 2">
    <name type="scientific">Dactylosporangium maewongense</name>
    <dbReference type="NCBI Taxonomy" id="634393"/>
    <lineage>
        <taxon>Bacteria</taxon>
        <taxon>Bacillati</taxon>
        <taxon>Actinomycetota</taxon>
        <taxon>Actinomycetes</taxon>
        <taxon>Micromonosporales</taxon>
        <taxon>Micromonosporaceae</taxon>
        <taxon>Dactylosporangium</taxon>
    </lineage>
</organism>
<dbReference type="EMBL" id="BAAAQD010000010">
    <property type="protein sequence ID" value="GAA1528298.1"/>
    <property type="molecule type" value="Genomic_DNA"/>
</dbReference>
<name>A0ABN2AVM6_9ACTN</name>
<dbReference type="Proteomes" id="UP001501470">
    <property type="component" value="Unassembled WGS sequence"/>
</dbReference>
<accession>A0ABN2AVM6</accession>
<gene>
    <name evidence="1" type="ORF">GCM10009827_051890</name>
</gene>
<evidence type="ECO:0000313" key="1">
    <source>
        <dbReference type="EMBL" id="GAA1528298.1"/>
    </source>
</evidence>
<protein>
    <submittedName>
        <fullName evidence="1">Sulfotransferase</fullName>
    </submittedName>
</protein>
<evidence type="ECO:0000313" key="2">
    <source>
        <dbReference type="Proteomes" id="UP001501470"/>
    </source>
</evidence>
<reference evidence="1 2" key="1">
    <citation type="journal article" date="2019" name="Int. J. Syst. Evol. Microbiol.">
        <title>The Global Catalogue of Microorganisms (GCM) 10K type strain sequencing project: providing services to taxonomists for standard genome sequencing and annotation.</title>
        <authorList>
            <consortium name="The Broad Institute Genomics Platform"/>
            <consortium name="The Broad Institute Genome Sequencing Center for Infectious Disease"/>
            <person name="Wu L."/>
            <person name="Ma J."/>
        </authorList>
    </citation>
    <scope>NUCLEOTIDE SEQUENCE [LARGE SCALE GENOMIC DNA]</scope>
    <source>
        <strain evidence="1 2">JCM 15933</strain>
    </source>
</reference>
<keyword evidence="2" id="KW-1185">Reference proteome</keyword>
<proteinExistence type="predicted"/>
<comment type="caution">
    <text evidence="1">The sequence shown here is derived from an EMBL/GenBank/DDBJ whole genome shotgun (WGS) entry which is preliminary data.</text>
</comment>
<sequence>MHTDEPPTTRVLYLAGWGRSGSTLAEGMLDQVPGLVGVGEIKFLWERGLLQNRRCSCGTPLRSCEFWVEVLHEAFGRIPDDDELRELDEASRRFRTRHLPGLVLRPTRPPGADELRWYYRALADLYRAVAKVSGADVVVDSSKFPSYLTALLQAPGLDVRVAHIVRDPRAVAYSWQRHKKDPDAPNGELMPRMHPASTALYWSAWNLATERITRRAGLPYLRFRYEDLVAAPDATLRAVTRLGGVPAAAVPVGDRGEVFVRPTHQVSGNPVRFRSGAVHLRLDDEWTRGMAPRHRRLTGAFTVPLRRRYGYRDS</sequence>
<dbReference type="SUPFAM" id="SSF52540">
    <property type="entry name" value="P-loop containing nucleoside triphosphate hydrolases"/>
    <property type="match status" value="1"/>
</dbReference>
<dbReference type="Gene3D" id="3.40.50.300">
    <property type="entry name" value="P-loop containing nucleotide triphosphate hydrolases"/>
    <property type="match status" value="1"/>
</dbReference>
<dbReference type="InterPro" id="IPR051135">
    <property type="entry name" value="Gal/GlcNAc/GalNAc_ST"/>
</dbReference>
<dbReference type="PANTHER" id="PTHR10704">
    <property type="entry name" value="CARBOHYDRATE SULFOTRANSFERASE"/>
    <property type="match status" value="1"/>
</dbReference>
<dbReference type="InterPro" id="IPR027417">
    <property type="entry name" value="P-loop_NTPase"/>
</dbReference>
<dbReference type="PANTHER" id="PTHR10704:SF44">
    <property type="entry name" value="LD35051P-RELATED"/>
    <property type="match status" value="1"/>
</dbReference>